<sequence>MSNSKLESVEVNPNQPHTAVVIWLHGLGDSGNGFAPIVPELKIPDSLPIRFVFPHAPVRPITVNNNMEMRAWYDIASLDFNHRADRTGVETSAKQVEALIDAEIANGTPAECIVLAGFSQGGVIALHLGTRINKKLAGIMALSTYMCEPETLANEACDANKNTPILMAHGQQDNVVPVFMGNAAFKVLEENGYPVTWQDYPMQHSVCLEEINHISQWLQARLG</sequence>
<accession>A0A857JLJ2</accession>
<dbReference type="Proteomes" id="UP000464524">
    <property type="component" value="Chromosome"/>
</dbReference>
<dbReference type="OrthoDB" id="9801763at2"/>
<evidence type="ECO:0000256" key="2">
    <source>
        <dbReference type="ARBA" id="ARBA00022801"/>
    </source>
</evidence>
<evidence type="ECO:0000313" key="4">
    <source>
        <dbReference type="EMBL" id="QHJ11990.1"/>
    </source>
</evidence>
<evidence type="ECO:0000313" key="5">
    <source>
        <dbReference type="Proteomes" id="UP000464524"/>
    </source>
</evidence>
<feature type="domain" description="Phospholipase/carboxylesterase/thioesterase" evidence="3">
    <location>
        <begin position="11"/>
        <end position="220"/>
    </location>
</feature>
<dbReference type="EMBL" id="CP047656">
    <property type="protein sequence ID" value="QHJ11990.1"/>
    <property type="molecule type" value="Genomic_DNA"/>
</dbReference>
<reference evidence="4 5" key="1">
    <citation type="submission" date="2019-12" db="EMBL/GenBank/DDBJ databases">
        <title>Genome sequencing and assembly of endphytes of Porphyra tenera.</title>
        <authorList>
            <person name="Park J.M."/>
            <person name="Shin R."/>
            <person name="Jo S.H."/>
        </authorList>
    </citation>
    <scope>NUCLEOTIDE SEQUENCE [LARGE SCALE GENOMIC DNA]</scope>
    <source>
        <strain evidence="4 5">GPM4</strain>
    </source>
</reference>
<gene>
    <name evidence="4" type="ORF">FX988_02231</name>
</gene>
<keyword evidence="5" id="KW-1185">Reference proteome</keyword>
<proteinExistence type="inferred from homology"/>
<keyword evidence="2 4" id="KW-0378">Hydrolase</keyword>
<dbReference type="InterPro" id="IPR029058">
    <property type="entry name" value="AB_hydrolase_fold"/>
</dbReference>
<dbReference type="InterPro" id="IPR003140">
    <property type="entry name" value="PLipase/COase/thioEstase"/>
</dbReference>
<name>A0A857JLJ2_9ALTE</name>
<dbReference type="PANTHER" id="PTHR10655">
    <property type="entry name" value="LYSOPHOSPHOLIPASE-RELATED"/>
    <property type="match status" value="1"/>
</dbReference>
<dbReference type="AlphaFoldDB" id="A0A857JLJ2"/>
<comment type="similarity">
    <text evidence="1">Belongs to the AB hydrolase superfamily. AB hydrolase 2 family.</text>
</comment>
<organism evidence="4 5">
    <name type="scientific">Paraglaciecola mesophila</name>
    <dbReference type="NCBI Taxonomy" id="197222"/>
    <lineage>
        <taxon>Bacteria</taxon>
        <taxon>Pseudomonadati</taxon>
        <taxon>Pseudomonadota</taxon>
        <taxon>Gammaproteobacteria</taxon>
        <taxon>Alteromonadales</taxon>
        <taxon>Alteromonadaceae</taxon>
        <taxon>Paraglaciecola</taxon>
    </lineage>
</organism>
<dbReference type="Gene3D" id="3.40.50.1820">
    <property type="entry name" value="alpha/beta hydrolase"/>
    <property type="match status" value="1"/>
</dbReference>
<evidence type="ECO:0000256" key="1">
    <source>
        <dbReference type="ARBA" id="ARBA00006499"/>
    </source>
</evidence>
<dbReference type="GO" id="GO:0106435">
    <property type="term" value="F:carboxylesterase activity"/>
    <property type="evidence" value="ECO:0007669"/>
    <property type="project" value="UniProtKB-EC"/>
</dbReference>
<dbReference type="PANTHER" id="PTHR10655:SF17">
    <property type="entry name" value="LYSOPHOSPHOLIPASE-LIKE PROTEIN 1"/>
    <property type="match status" value="1"/>
</dbReference>
<dbReference type="EC" id="3.1.1.1" evidence="4"/>
<dbReference type="KEGG" id="pmes:FX988_02231"/>
<dbReference type="InterPro" id="IPR050565">
    <property type="entry name" value="LYPA1-2/EST-like"/>
</dbReference>
<dbReference type="SUPFAM" id="SSF53474">
    <property type="entry name" value="alpha/beta-Hydrolases"/>
    <property type="match status" value="1"/>
</dbReference>
<protein>
    <submittedName>
        <fullName evidence="4">Carboxylesterase 2</fullName>
        <ecNumber evidence="4">3.1.1.1</ecNumber>
    </submittedName>
</protein>
<dbReference type="RefSeq" id="WP_160179844.1">
    <property type="nucleotide sequence ID" value="NZ_CP047656.1"/>
</dbReference>
<dbReference type="Pfam" id="PF02230">
    <property type="entry name" value="Abhydrolase_2"/>
    <property type="match status" value="1"/>
</dbReference>
<evidence type="ECO:0000259" key="3">
    <source>
        <dbReference type="Pfam" id="PF02230"/>
    </source>
</evidence>